<evidence type="ECO:0000313" key="3">
    <source>
        <dbReference type="EMBL" id="CAI9164681.1"/>
    </source>
</evidence>
<name>A0ABN8YUG9_RANTA</name>
<gene>
    <name evidence="3" type="ORF">MRATA1EN1_LOCUS13643</name>
</gene>
<keyword evidence="4" id="KW-1185">Reference proteome</keyword>
<feature type="chain" id="PRO_5046259686" evidence="2">
    <location>
        <begin position="19"/>
        <end position="113"/>
    </location>
</feature>
<reference evidence="3" key="1">
    <citation type="submission" date="2023-04" db="EMBL/GenBank/DDBJ databases">
        <authorList>
            <consortium name="ELIXIR-Norway"/>
        </authorList>
    </citation>
    <scope>NUCLEOTIDE SEQUENCE [LARGE SCALE GENOMIC DNA]</scope>
</reference>
<accession>A0ABN8YUG9</accession>
<dbReference type="EMBL" id="OX459959">
    <property type="protein sequence ID" value="CAI9164681.1"/>
    <property type="molecule type" value="Genomic_DNA"/>
</dbReference>
<feature type="signal peptide" evidence="2">
    <location>
        <begin position="1"/>
        <end position="18"/>
    </location>
</feature>
<proteinExistence type="predicted"/>
<protein>
    <submittedName>
        <fullName evidence="3">Uncharacterized protein</fullName>
    </submittedName>
</protein>
<dbReference type="Proteomes" id="UP001176941">
    <property type="component" value="Chromosome 23"/>
</dbReference>
<sequence>MRLALALGALVSWSPVKAHLDALFTIAKISEAAEVPFGRWLDKYTEGHTLPILVVRGALEMHTELSGPDSRGKTLRKREPCQPSGQAGICPVWIQNFIHPPPQGCLSPGVKSN</sequence>
<evidence type="ECO:0000313" key="4">
    <source>
        <dbReference type="Proteomes" id="UP001176941"/>
    </source>
</evidence>
<organism evidence="3 4">
    <name type="scientific">Rangifer tarandus platyrhynchus</name>
    <name type="common">Svalbard reindeer</name>
    <dbReference type="NCBI Taxonomy" id="3082113"/>
    <lineage>
        <taxon>Eukaryota</taxon>
        <taxon>Metazoa</taxon>
        <taxon>Chordata</taxon>
        <taxon>Craniata</taxon>
        <taxon>Vertebrata</taxon>
        <taxon>Euteleostomi</taxon>
        <taxon>Mammalia</taxon>
        <taxon>Eutheria</taxon>
        <taxon>Laurasiatheria</taxon>
        <taxon>Artiodactyla</taxon>
        <taxon>Ruminantia</taxon>
        <taxon>Pecora</taxon>
        <taxon>Cervidae</taxon>
        <taxon>Odocoileinae</taxon>
        <taxon>Rangifer</taxon>
    </lineage>
</organism>
<evidence type="ECO:0000256" key="2">
    <source>
        <dbReference type="SAM" id="SignalP"/>
    </source>
</evidence>
<evidence type="ECO:0000256" key="1">
    <source>
        <dbReference type="SAM" id="MobiDB-lite"/>
    </source>
</evidence>
<feature type="region of interest" description="Disordered" evidence="1">
    <location>
        <begin position="64"/>
        <end position="85"/>
    </location>
</feature>
<keyword evidence="2" id="KW-0732">Signal</keyword>